<keyword evidence="1" id="KW-0472">Membrane</keyword>
<keyword evidence="1" id="KW-0812">Transmembrane</keyword>
<organism evidence="2">
    <name type="scientific">Oscillatoriales cyanobacterium SpSt-402</name>
    <dbReference type="NCBI Taxonomy" id="2282168"/>
    <lineage>
        <taxon>Bacteria</taxon>
        <taxon>Bacillati</taxon>
        <taxon>Cyanobacteriota</taxon>
        <taxon>Cyanophyceae</taxon>
        <taxon>Oscillatoriophycideae</taxon>
        <taxon>Oscillatoriales</taxon>
    </lineage>
</organism>
<sequence>MTNILAIAAGGISSTERESGLEVLLTGLLTQFAQLLELFLETIAILVVAIAVVIAIKRLFHHKTKGKGHHLQEQIRLEFGQTLALSLEFQLAADIVATAVSPSWEDVAKLGAIAGIRTFLNYFLQREVQELQSIAQNVANPPEDKA</sequence>
<reference evidence="2" key="1">
    <citation type="journal article" date="2020" name="mSystems">
        <title>Genome- and Community-Level Interaction Insights into Carbon Utilization and Element Cycling Functions of Hydrothermarchaeota in Hydrothermal Sediment.</title>
        <authorList>
            <person name="Zhou Z."/>
            <person name="Liu Y."/>
            <person name="Xu W."/>
            <person name="Pan J."/>
            <person name="Luo Z.H."/>
            <person name="Li M."/>
        </authorList>
    </citation>
    <scope>NUCLEOTIDE SEQUENCE [LARGE SCALE GENOMIC DNA]</scope>
    <source>
        <strain evidence="2">SpSt-402</strain>
    </source>
</reference>
<keyword evidence="1" id="KW-1133">Transmembrane helix</keyword>
<proteinExistence type="predicted"/>
<feature type="transmembrane region" description="Helical" evidence="1">
    <location>
        <begin position="33"/>
        <end position="56"/>
    </location>
</feature>
<dbReference type="Pfam" id="PF07784">
    <property type="entry name" value="DUF1622"/>
    <property type="match status" value="1"/>
</dbReference>
<comment type="caution">
    <text evidence="2">The sequence shown here is derived from an EMBL/GenBank/DDBJ whole genome shotgun (WGS) entry which is preliminary data.</text>
</comment>
<dbReference type="EMBL" id="DSRD01000903">
    <property type="protein sequence ID" value="HGW95490.1"/>
    <property type="molecule type" value="Genomic_DNA"/>
</dbReference>
<protein>
    <submittedName>
        <fullName evidence="2">DUF1622 domain-containing protein</fullName>
    </submittedName>
</protein>
<name>A0A832H3J9_9CYAN</name>
<evidence type="ECO:0000256" key="1">
    <source>
        <dbReference type="SAM" id="Phobius"/>
    </source>
</evidence>
<gene>
    <name evidence="2" type="ORF">ENR47_14610</name>
</gene>
<dbReference type="InterPro" id="IPR012427">
    <property type="entry name" value="DUF1622"/>
</dbReference>
<dbReference type="PANTHER" id="PTHR38468:SF1">
    <property type="entry name" value="SLL0939 PROTEIN"/>
    <property type="match status" value="1"/>
</dbReference>
<dbReference type="PANTHER" id="PTHR38468">
    <property type="entry name" value="SLL0939 PROTEIN"/>
    <property type="match status" value="1"/>
</dbReference>
<dbReference type="AlphaFoldDB" id="A0A832H3J9"/>
<accession>A0A832H3J9</accession>
<evidence type="ECO:0000313" key="2">
    <source>
        <dbReference type="EMBL" id="HGW95490.1"/>
    </source>
</evidence>